<gene>
    <name evidence="4" type="ORF">B5M42_14540</name>
</gene>
<feature type="transmembrane region" description="Helical" evidence="2">
    <location>
        <begin position="506"/>
        <end position="525"/>
    </location>
</feature>
<feature type="transmembrane region" description="Helical" evidence="2">
    <location>
        <begin position="7"/>
        <end position="25"/>
    </location>
</feature>
<feature type="transmembrane region" description="Helical" evidence="2">
    <location>
        <begin position="659"/>
        <end position="679"/>
    </location>
</feature>
<dbReference type="InterPro" id="IPR018677">
    <property type="entry name" value="DUF2157"/>
</dbReference>
<evidence type="ECO:0000313" key="4">
    <source>
        <dbReference type="EMBL" id="TFE86577.1"/>
    </source>
</evidence>
<name>A0A4Y8PZ53_9BACL</name>
<feature type="transmembrane region" description="Helical" evidence="2">
    <location>
        <begin position="556"/>
        <end position="577"/>
    </location>
</feature>
<feature type="transmembrane region" description="Helical" evidence="2">
    <location>
        <begin position="172"/>
        <end position="190"/>
    </location>
</feature>
<dbReference type="OrthoDB" id="4868247at2"/>
<evidence type="ECO:0000256" key="2">
    <source>
        <dbReference type="SAM" id="Phobius"/>
    </source>
</evidence>
<protein>
    <recommendedName>
        <fullName evidence="3">DUF2157 domain-containing protein</fullName>
    </recommendedName>
</protein>
<feature type="transmembrane region" description="Helical" evidence="2">
    <location>
        <begin position="453"/>
        <end position="471"/>
    </location>
</feature>
<feature type="transmembrane region" description="Helical" evidence="2">
    <location>
        <begin position="223"/>
        <end position="240"/>
    </location>
</feature>
<keyword evidence="5" id="KW-1185">Reference proteome</keyword>
<dbReference type="AlphaFoldDB" id="A0A4Y8PZ53"/>
<dbReference type="Pfam" id="PF14345">
    <property type="entry name" value="GDYXXLXY"/>
    <property type="match status" value="1"/>
</dbReference>
<organism evidence="4 5">
    <name type="scientific">Paenibacillus athensensis</name>
    <dbReference type="NCBI Taxonomy" id="1967502"/>
    <lineage>
        <taxon>Bacteria</taxon>
        <taxon>Bacillati</taxon>
        <taxon>Bacillota</taxon>
        <taxon>Bacilli</taxon>
        <taxon>Bacillales</taxon>
        <taxon>Paenibacillaceae</taxon>
        <taxon>Paenibacillus</taxon>
    </lineage>
</organism>
<feature type="transmembrane region" description="Helical" evidence="2">
    <location>
        <begin position="37"/>
        <end position="54"/>
    </location>
</feature>
<feature type="transmembrane region" description="Helical" evidence="2">
    <location>
        <begin position="532"/>
        <end position="550"/>
    </location>
</feature>
<feature type="transmembrane region" description="Helical" evidence="2">
    <location>
        <begin position="252"/>
        <end position="271"/>
    </location>
</feature>
<feature type="transmembrane region" description="Helical" evidence="2">
    <location>
        <begin position="66"/>
        <end position="86"/>
    </location>
</feature>
<keyword evidence="2" id="KW-0472">Membrane</keyword>
<feature type="transmembrane region" description="Helical" evidence="2">
    <location>
        <begin position="403"/>
        <end position="422"/>
    </location>
</feature>
<feature type="transmembrane region" description="Helical" evidence="2">
    <location>
        <begin position="483"/>
        <end position="500"/>
    </location>
</feature>
<dbReference type="Proteomes" id="UP000298246">
    <property type="component" value="Unassembled WGS sequence"/>
</dbReference>
<accession>A0A4Y8PZ53</accession>
<keyword evidence="2" id="KW-0812">Transmembrane</keyword>
<evidence type="ECO:0000313" key="5">
    <source>
        <dbReference type="Proteomes" id="UP000298246"/>
    </source>
</evidence>
<evidence type="ECO:0000256" key="1">
    <source>
        <dbReference type="SAM" id="MobiDB-lite"/>
    </source>
</evidence>
<reference evidence="4 5" key="1">
    <citation type="submission" date="2017-03" db="EMBL/GenBank/DDBJ databases">
        <title>Isolation of Levoglucosan Utilizing Bacteria.</title>
        <authorList>
            <person name="Arya A.S."/>
        </authorList>
    </citation>
    <scope>NUCLEOTIDE SEQUENCE [LARGE SCALE GENOMIC DNA]</scope>
    <source>
        <strain evidence="4 5">MEC069</strain>
    </source>
</reference>
<feature type="transmembrane region" description="Helical" evidence="2">
    <location>
        <begin position="146"/>
        <end position="165"/>
    </location>
</feature>
<feature type="domain" description="DUF2157" evidence="3">
    <location>
        <begin position="9"/>
        <end position="112"/>
    </location>
</feature>
<feature type="transmembrane region" description="Helical" evidence="2">
    <location>
        <begin position="324"/>
        <end position="349"/>
    </location>
</feature>
<dbReference type="EMBL" id="MYFO01000018">
    <property type="protein sequence ID" value="TFE86577.1"/>
    <property type="molecule type" value="Genomic_DNA"/>
</dbReference>
<feature type="region of interest" description="Disordered" evidence="1">
    <location>
        <begin position="282"/>
        <end position="307"/>
    </location>
</feature>
<feature type="transmembrane region" description="Helical" evidence="2">
    <location>
        <begin position="92"/>
        <end position="110"/>
    </location>
</feature>
<proteinExistence type="predicted"/>
<evidence type="ECO:0000259" key="3">
    <source>
        <dbReference type="Pfam" id="PF09925"/>
    </source>
</evidence>
<feature type="transmembrane region" description="Helical" evidence="2">
    <location>
        <begin position="355"/>
        <end position="372"/>
    </location>
</feature>
<feature type="transmembrane region" description="Helical" evidence="2">
    <location>
        <begin position="196"/>
        <end position="216"/>
    </location>
</feature>
<sequence length="817" mass="88337">MKTNVQLGYALGAGSLLAAIVYFYASNWGVMGRFAKLFPVFVLIAALYGASVWLARRPGRQFLSRLALLSSCLLFGVGVALVGQIYNSHADSYGLFAVWFVPAVLFAALTRWQPFDVLAWLLALCAYMFYFFPSDGSFSYTELERIGILLGLAAWNAALYTLTALRRPNSPVVRCLAFITVHALLLQISISFMNEAYGWLFNFPLVALLAAGIWHFHRTRNKLYLLLSGIGVSVFAVVKYGELLFHYANEAFMLFSLLFVALFIAGNVLFLKYILRFAGGQDEAEGRPPVQEAVAEQEVDPREKGGERKASAERSVYFGWVARVLTAAAIAVGTVIGTASLIGLLVVVLNIDDPRNILVFLGIVVLAAMIAARHLNPVVRYTLATISLIVGSQSALLLDHASYSLPALLILLAMIAVGCWYNAGLLQRCYYCVAGELLLWQTVHELLPVRSAATRLAVTGLILGLLALSAAFKRMPESLRKPLLICVYPGWLLSFFALTFAVEGAAYYACNFAFLAVSTAALFISHVYRQRAIYTSSLILWIAFLVYKYYETVWKLLHKSFSLAALGLLIWLATAWLERRYARRAARGDGGDSAADGGVGGGAAAGVAAADGDSGAGGWTGAMDAMGAAGVNGAANAATGANSAAASAAGAAKHARRRLWAAAGLTALQLVFLAAQIAGSEWQLSHGQRIKLELAPLDPRSLLQGDYVQLRYDITEPAQLPESARAALDLKPRAALVLAPDSGGVWRFQRLYRTDEALAPGEVRINGRWTGYAGFRFGIETFFVPEGTGGDVQRDARFAEVNVSASGDALVVRLLKQ</sequence>
<feature type="transmembrane region" description="Helical" evidence="2">
    <location>
        <begin position="117"/>
        <end position="134"/>
    </location>
</feature>
<comment type="caution">
    <text evidence="4">The sequence shown here is derived from an EMBL/GenBank/DDBJ whole genome shotgun (WGS) entry which is preliminary data.</text>
</comment>
<dbReference type="Pfam" id="PF09925">
    <property type="entry name" value="DUF2157"/>
    <property type="match status" value="1"/>
</dbReference>
<dbReference type="InterPro" id="IPR025833">
    <property type="entry name" value="GDYXXLXY"/>
</dbReference>
<keyword evidence="2" id="KW-1133">Transmembrane helix</keyword>